<gene>
    <name evidence="2" type="ORF">AYI68_g2500</name>
</gene>
<keyword evidence="1" id="KW-0812">Transmembrane</keyword>
<dbReference type="AlphaFoldDB" id="A0A1R0H2M8"/>
<proteinExistence type="predicted"/>
<sequence>MLSTILVILAKRTNSGIYHVAFMIFCILSTFANIYVSDSFDRRQLVYHGQDELLEKGETVYRLLLLL</sequence>
<accession>A0A1R0H2M8</accession>
<dbReference type="Proteomes" id="UP000187455">
    <property type="component" value="Unassembled WGS sequence"/>
</dbReference>
<keyword evidence="1" id="KW-1133">Transmembrane helix</keyword>
<dbReference type="EMBL" id="LSSL01000943">
    <property type="protein sequence ID" value="OLY83361.1"/>
    <property type="molecule type" value="Genomic_DNA"/>
</dbReference>
<name>A0A1R0H2M8_9FUNG</name>
<feature type="transmembrane region" description="Helical" evidence="1">
    <location>
        <begin position="16"/>
        <end position="36"/>
    </location>
</feature>
<protein>
    <submittedName>
        <fullName evidence="2">Uncharacterized protein</fullName>
    </submittedName>
</protein>
<organism evidence="2 3">
    <name type="scientific">Smittium mucronatum</name>
    <dbReference type="NCBI Taxonomy" id="133383"/>
    <lineage>
        <taxon>Eukaryota</taxon>
        <taxon>Fungi</taxon>
        <taxon>Fungi incertae sedis</taxon>
        <taxon>Zoopagomycota</taxon>
        <taxon>Kickxellomycotina</taxon>
        <taxon>Harpellomycetes</taxon>
        <taxon>Harpellales</taxon>
        <taxon>Legeriomycetaceae</taxon>
        <taxon>Smittium</taxon>
    </lineage>
</organism>
<evidence type="ECO:0000256" key="1">
    <source>
        <dbReference type="SAM" id="Phobius"/>
    </source>
</evidence>
<comment type="caution">
    <text evidence="2">The sequence shown here is derived from an EMBL/GenBank/DDBJ whole genome shotgun (WGS) entry which is preliminary data.</text>
</comment>
<keyword evidence="3" id="KW-1185">Reference proteome</keyword>
<evidence type="ECO:0000313" key="2">
    <source>
        <dbReference type="EMBL" id="OLY83361.1"/>
    </source>
</evidence>
<evidence type="ECO:0000313" key="3">
    <source>
        <dbReference type="Proteomes" id="UP000187455"/>
    </source>
</evidence>
<reference evidence="2 3" key="1">
    <citation type="journal article" date="2016" name="Mol. Biol. Evol.">
        <title>Genome-Wide Survey of Gut Fungi (Harpellales) Reveals the First Horizontally Transferred Ubiquitin Gene from a Mosquito Host.</title>
        <authorList>
            <person name="Wang Y."/>
            <person name="White M.M."/>
            <person name="Kvist S."/>
            <person name="Moncalvo J.M."/>
        </authorList>
    </citation>
    <scope>NUCLEOTIDE SEQUENCE [LARGE SCALE GENOMIC DNA]</scope>
    <source>
        <strain evidence="2 3">ALG-7-W6</strain>
    </source>
</reference>
<keyword evidence="1" id="KW-0472">Membrane</keyword>